<organism evidence="2 3">
    <name type="scientific">Cedecea neteri</name>
    <dbReference type="NCBI Taxonomy" id="158822"/>
    <lineage>
        <taxon>Bacteria</taxon>
        <taxon>Pseudomonadati</taxon>
        <taxon>Pseudomonadota</taxon>
        <taxon>Gammaproteobacteria</taxon>
        <taxon>Enterobacterales</taxon>
        <taxon>Enterobacteriaceae</taxon>
        <taxon>Cedecea</taxon>
    </lineage>
</organism>
<dbReference type="EMBL" id="CP009458">
    <property type="protein sequence ID" value="AIR62047.1"/>
    <property type="molecule type" value="Genomic_DNA"/>
</dbReference>
<evidence type="ECO:0000313" key="3">
    <source>
        <dbReference type="Proteomes" id="UP000029516"/>
    </source>
</evidence>
<keyword evidence="1" id="KW-0472">Membrane</keyword>
<evidence type="ECO:0000313" key="2">
    <source>
        <dbReference type="EMBL" id="AIR62047.1"/>
    </source>
</evidence>
<dbReference type="KEGG" id="cem:LH23_15710"/>
<keyword evidence="1" id="KW-1133">Transmembrane helix</keyword>
<feature type="transmembrane region" description="Helical" evidence="1">
    <location>
        <begin position="12"/>
        <end position="32"/>
    </location>
</feature>
<dbReference type="AlphaFoldDB" id="A0AAN0VU58"/>
<reference evidence="2 3" key="1">
    <citation type="submission" date="2014-09" db="EMBL/GenBank/DDBJ databases">
        <authorList>
            <person name="Chan K.-G."/>
        </authorList>
    </citation>
    <scope>NUCLEOTIDE SEQUENCE [LARGE SCALE GENOMIC DNA]</scope>
    <source>
        <strain evidence="2 3">M006</strain>
    </source>
</reference>
<accession>A0AAN0VU58</accession>
<proteinExistence type="predicted"/>
<dbReference type="RefSeq" id="WP_039292875.1">
    <property type="nucleotide sequence ID" value="NZ_CP009458.1"/>
</dbReference>
<name>A0AAN0VU58_9ENTR</name>
<dbReference type="Proteomes" id="UP000029516">
    <property type="component" value="Chromosome"/>
</dbReference>
<keyword evidence="1" id="KW-0812">Transmembrane</keyword>
<feature type="transmembrane region" description="Helical" evidence="1">
    <location>
        <begin position="52"/>
        <end position="80"/>
    </location>
</feature>
<gene>
    <name evidence="2" type="ORF">LH23_15710</name>
</gene>
<protein>
    <submittedName>
        <fullName evidence="2">Uncharacterized protein</fullName>
    </submittedName>
</protein>
<evidence type="ECO:0000256" key="1">
    <source>
        <dbReference type="SAM" id="Phobius"/>
    </source>
</evidence>
<sequence length="93" mass="10965">MFFNIQYVKPMLTWLIFTASAVAIYCGLFAYSPERELYIWYSERKGFVEENVWVDIYMSTLLALTVLLNSIFILITTLVYKKLTRKKFDDKAG</sequence>